<keyword evidence="9" id="KW-1015">Disulfide bond</keyword>
<protein>
    <submittedName>
        <fullName evidence="13">Uncharacterized protein</fullName>
    </submittedName>
</protein>
<dbReference type="InterPro" id="IPR013788">
    <property type="entry name" value="Hemocyanin/hexamerin"/>
</dbReference>
<evidence type="ECO:0000256" key="8">
    <source>
        <dbReference type="ARBA" id="ARBA00023033"/>
    </source>
</evidence>
<reference evidence="13" key="2">
    <citation type="submission" date="2023-03" db="EMBL/GenBank/DDBJ databases">
        <authorList>
            <person name="Inwood S.N."/>
            <person name="Skelly J.G."/>
            <person name="Guhlin J."/>
            <person name="Harrop T.W.R."/>
            <person name="Goldson S.G."/>
            <person name="Dearden P.K."/>
        </authorList>
    </citation>
    <scope>NUCLEOTIDE SEQUENCE</scope>
    <source>
        <strain evidence="13">Lincoln</strain>
        <tissue evidence="13">Whole body</tissue>
    </source>
</reference>
<organism evidence="13 14">
    <name type="scientific">Microctonus hyperodae</name>
    <name type="common">Parasitoid wasp</name>
    <dbReference type="NCBI Taxonomy" id="165561"/>
    <lineage>
        <taxon>Eukaryota</taxon>
        <taxon>Metazoa</taxon>
        <taxon>Ecdysozoa</taxon>
        <taxon>Arthropoda</taxon>
        <taxon>Hexapoda</taxon>
        <taxon>Insecta</taxon>
        <taxon>Pterygota</taxon>
        <taxon>Neoptera</taxon>
        <taxon>Endopterygota</taxon>
        <taxon>Hymenoptera</taxon>
        <taxon>Apocrita</taxon>
        <taxon>Ichneumonoidea</taxon>
        <taxon>Braconidae</taxon>
        <taxon>Euphorinae</taxon>
        <taxon>Microctonus</taxon>
    </lineage>
</organism>
<dbReference type="PROSITE" id="PS00210">
    <property type="entry name" value="HEMOCYANIN_2"/>
    <property type="match status" value="1"/>
</dbReference>
<dbReference type="EMBL" id="JAQQBR010001832">
    <property type="protein sequence ID" value="KAK0166707.1"/>
    <property type="molecule type" value="Genomic_DNA"/>
</dbReference>
<dbReference type="Pfam" id="PF03722">
    <property type="entry name" value="Hemocyanin_N"/>
    <property type="match status" value="1"/>
</dbReference>
<evidence type="ECO:0000256" key="1">
    <source>
        <dbReference type="ARBA" id="ARBA00001973"/>
    </source>
</evidence>
<keyword evidence="4" id="KW-0964">Secreted</keyword>
<evidence type="ECO:0000256" key="5">
    <source>
        <dbReference type="ARBA" id="ARBA00022723"/>
    </source>
</evidence>
<keyword evidence="8" id="KW-0503">Monooxygenase</keyword>
<dbReference type="PRINTS" id="PR00187">
    <property type="entry name" value="HAEMOCYANIN"/>
</dbReference>
<dbReference type="GO" id="GO:0004503">
    <property type="term" value="F:tyrosinase activity"/>
    <property type="evidence" value="ECO:0007669"/>
    <property type="project" value="UniProtKB-ARBA"/>
</dbReference>
<dbReference type="PROSITE" id="PS00209">
    <property type="entry name" value="HEMOCYANIN_1"/>
    <property type="match status" value="1"/>
</dbReference>
<evidence type="ECO:0000259" key="12">
    <source>
        <dbReference type="Pfam" id="PF03723"/>
    </source>
</evidence>
<dbReference type="AlphaFoldDB" id="A0AA39KME5"/>
<comment type="similarity">
    <text evidence="3">Belongs to the tyrosinase family.</text>
</comment>
<feature type="domain" description="Hemocyanin N-terminal" evidence="11">
    <location>
        <begin position="499"/>
        <end position="607"/>
    </location>
</feature>
<dbReference type="GO" id="GO:0005576">
    <property type="term" value="C:extracellular region"/>
    <property type="evidence" value="ECO:0007669"/>
    <property type="project" value="UniProtKB-SubCell"/>
</dbReference>
<dbReference type="InterPro" id="IPR000896">
    <property type="entry name" value="Hemocyanin/hexamerin_mid_dom"/>
</dbReference>
<dbReference type="InterPro" id="IPR008922">
    <property type="entry name" value="Di-copper_centre_dom_sf"/>
</dbReference>
<sequence>MNSANVLYNCERLCNNLSRVKRLNDFHESIPEGYFPKLNNLVASRSWPARPANSKLSDVNRQVDDLRVDLQDLERWRDRIYEAIHTGTVVTARGERMPLTEKGGIDVLGNIIEASILTPNPNLYGDFHNLGHVVISYCHDPDHRYLETFGVMGDSATAMRDPIFYRWHSFINEIFLEHKNTLPAYTIGQLDYPGIEVTGVQVVTPNQVQNTLTTFWNQSDLDLSRGLDFTPRGSVFTRFTHLNHAPFVYNIRVNNRSNTTQMGTCRIFIGPKFDERNLPFSYRVQKDLMIEMDKFTVTLQPGDNAIQRKSSESSVIIPFENTFRNLDENRPISGDNLERFNFCGCGWPQHMLCPKGKKEGFPMDLFVMISNYKDDVVAQDDLTGCKSAASYCGLRDRKYPDARAMGYPFDRRPRTGADSLRQFLTANMAVTEINVKFNDAVVRRLRSGSIDNGLTYPRESSSTPSMRQKEIELRMSFCSGWKSSSIIDGNFVASRGYLKQQLQKPDRYQNIAFDVFNRFGEETDSKITVKQITLPDLSIPLQLDRRSPFSLFIPAHRKIAGRLIDIFLGMRTVEDFLSVAVYSRDRLNPNLFIYALSVAILHRPDTKDMTIPPLTEVFPDKYVDSGIFSRAKEEANVVPPGARIPIEIPRDYTASDLDEEHRVAYWREDVGINLHHWHWHLVYPFEANVSVVNKDRRGELFYYMHQQIMASSDGTVSWVPCLSYTALRSAKVKAFSES</sequence>
<keyword evidence="14" id="KW-1185">Reference proteome</keyword>
<dbReference type="FunFam" id="2.60.40.1520:FF:000001">
    <property type="entry name" value="Hemocyanin subunit 2"/>
    <property type="match status" value="1"/>
</dbReference>
<dbReference type="Gene3D" id="1.10.1280.10">
    <property type="entry name" value="Di-copper center containing domain from catechol oxidase"/>
    <property type="match status" value="2"/>
</dbReference>
<dbReference type="Gene3D" id="2.60.40.1520">
    <property type="entry name" value="Hemocyanin, C-terminal domain"/>
    <property type="match status" value="1"/>
</dbReference>
<evidence type="ECO:0000256" key="9">
    <source>
        <dbReference type="ARBA" id="ARBA00023157"/>
    </source>
</evidence>
<keyword evidence="7" id="KW-0186">Copper</keyword>
<dbReference type="InterPro" id="IPR005204">
    <property type="entry name" value="Hemocyanin_N"/>
</dbReference>
<dbReference type="GO" id="GO:0006582">
    <property type="term" value="P:melanin metabolic process"/>
    <property type="evidence" value="ECO:0007669"/>
    <property type="project" value="UniProtKB-ARBA"/>
</dbReference>
<keyword evidence="5" id="KW-0479">Metal-binding</keyword>
<dbReference type="GO" id="GO:0046872">
    <property type="term" value="F:metal ion binding"/>
    <property type="evidence" value="ECO:0007669"/>
    <property type="project" value="UniProtKB-KW"/>
</dbReference>
<evidence type="ECO:0000256" key="4">
    <source>
        <dbReference type="ARBA" id="ARBA00022525"/>
    </source>
</evidence>
<evidence type="ECO:0000256" key="3">
    <source>
        <dbReference type="ARBA" id="ARBA00009928"/>
    </source>
</evidence>
<evidence type="ECO:0000256" key="6">
    <source>
        <dbReference type="ARBA" id="ARBA00023002"/>
    </source>
</evidence>
<dbReference type="InterPro" id="IPR014756">
    <property type="entry name" value="Ig_E-set"/>
</dbReference>
<feature type="domain" description="Hemocyanin middle" evidence="10">
    <location>
        <begin position="613"/>
        <end position="710"/>
    </location>
</feature>
<feature type="domain" description="Hemocyanin middle" evidence="10">
    <location>
        <begin position="8"/>
        <end position="175"/>
    </location>
</feature>
<dbReference type="SUPFAM" id="SSF48050">
    <property type="entry name" value="Hemocyanin, N-terminal domain"/>
    <property type="match status" value="1"/>
</dbReference>
<evidence type="ECO:0000313" key="13">
    <source>
        <dbReference type="EMBL" id="KAK0166707.1"/>
    </source>
</evidence>
<dbReference type="InterPro" id="IPR005203">
    <property type="entry name" value="Hemocyanin_C"/>
</dbReference>
<dbReference type="Proteomes" id="UP001168972">
    <property type="component" value="Unassembled WGS sequence"/>
</dbReference>
<name>A0AA39KME5_MICHY</name>
<dbReference type="InterPro" id="IPR036697">
    <property type="entry name" value="Hemocyanin_N_sf"/>
</dbReference>
<dbReference type="PANTHER" id="PTHR11511">
    <property type="entry name" value="LARVAL STORAGE PROTEIN/PHENOLOXIDASE"/>
    <property type="match status" value="1"/>
</dbReference>
<feature type="domain" description="Hemocyanin C-terminal" evidence="12">
    <location>
        <begin position="185"/>
        <end position="437"/>
    </location>
</feature>
<dbReference type="Gene3D" id="1.20.1370.10">
    <property type="entry name" value="Hemocyanin, N-terminal domain"/>
    <property type="match status" value="1"/>
</dbReference>
<evidence type="ECO:0000256" key="7">
    <source>
        <dbReference type="ARBA" id="ARBA00023008"/>
    </source>
</evidence>
<evidence type="ECO:0000256" key="2">
    <source>
        <dbReference type="ARBA" id="ARBA00004613"/>
    </source>
</evidence>
<comment type="cofactor">
    <cofactor evidence="1">
        <name>Cu(2+)</name>
        <dbReference type="ChEBI" id="CHEBI:29036"/>
    </cofactor>
</comment>
<evidence type="ECO:0000313" key="14">
    <source>
        <dbReference type="Proteomes" id="UP001168972"/>
    </source>
</evidence>
<accession>A0AA39KME5</accession>
<dbReference type="SUPFAM" id="SSF81296">
    <property type="entry name" value="E set domains"/>
    <property type="match status" value="1"/>
</dbReference>
<keyword evidence="6" id="KW-0560">Oxidoreductase</keyword>
<evidence type="ECO:0000259" key="11">
    <source>
        <dbReference type="Pfam" id="PF03722"/>
    </source>
</evidence>
<dbReference type="PANTHER" id="PTHR11511:SF4">
    <property type="entry name" value="PHENOLOXIDASE 2-RELATED"/>
    <property type="match status" value="1"/>
</dbReference>
<dbReference type="SUPFAM" id="SSF48056">
    <property type="entry name" value="Di-copper centre-containing domain"/>
    <property type="match status" value="2"/>
</dbReference>
<dbReference type="InterPro" id="IPR037020">
    <property type="entry name" value="Hemocyanin_C_sf"/>
</dbReference>
<comment type="caution">
    <text evidence="13">The sequence shown here is derived from an EMBL/GenBank/DDBJ whole genome shotgun (WGS) entry which is preliminary data.</text>
</comment>
<evidence type="ECO:0000259" key="10">
    <source>
        <dbReference type="Pfam" id="PF00372"/>
    </source>
</evidence>
<proteinExistence type="inferred from homology"/>
<gene>
    <name evidence="13" type="ORF">PV327_004197</name>
</gene>
<dbReference type="Pfam" id="PF00372">
    <property type="entry name" value="Hemocyanin_M"/>
    <property type="match status" value="2"/>
</dbReference>
<dbReference type="Pfam" id="PF03723">
    <property type="entry name" value="Hemocyanin_C"/>
    <property type="match status" value="1"/>
</dbReference>
<comment type="subcellular location">
    <subcellularLocation>
        <location evidence="2">Secreted</location>
    </subcellularLocation>
</comment>
<reference evidence="13" key="1">
    <citation type="journal article" date="2023" name="bioRxiv">
        <title>Scaffold-level genome assemblies of two parasitoid biocontrol wasps reveal the parthenogenesis mechanism and an associated novel virus.</title>
        <authorList>
            <person name="Inwood S."/>
            <person name="Skelly J."/>
            <person name="Guhlin J."/>
            <person name="Harrop T."/>
            <person name="Goldson S."/>
            <person name="Dearden P."/>
        </authorList>
    </citation>
    <scope>NUCLEOTIDE SEQUENCE</scope>
    <source>
        <strain evidence="13">Lincoln</strain>
        <tissue evidence="13">Whole body</tissue>
    </source>
</reference>